<feature type="compositionally biased region" description="Low complexity" evidence="1">
    <location>
        <begin position="110"/>
        <end position="130"/>
    </location>
</feature>
<accession>A0A1Y2LMF5</accession>
<protein>
    <recommendedName>
        <fullName evidence="2">Myb-like DNA-binding domain-containing protein</fullName>
    </recommendedName>
</protein>
<feature type="compositionally biased region" description="Basic residues" evidence="1">
    <location>
        <begin position="177"/>
        <end position="189"/>
    </location>
</feature>
<dbReference type="Pfam" id="PF22980">
    <property type="entry name" value="Myb_DNA-bind_8"/>
    <property type="match status" value="2"/>
</dbReference>
<sequence>MPTASEDVKFIYLVLTDNGQPTIDWDPICAALKLGKGAATKRWSRLKQAVDKGEEPPASAQELLWLMLKHSTANGKHDWGRIAEACGSTPGAVSKRYSRLKLSIERGDGPPSAAQATSSSPPATPAASKKPSTKGKAKGKAEDGDSPTPTPKRKRASKAATAVDSDDDEVGLELKRAKTTPKSKPRPKAAFRASDKKGAKSEPDQDIFSDAHEYLVPKAESDPEEVSLVLMTPVPSSTFFEASVCVREMTYVFLNRIDLEQSLDVVDK</sequence>
<evidence type="ECO:0000313" key="4">
    <source>
        <dbReference type="Proteomes" id="UP000193240"/>
    </source>
</evidence>
<evidence type="ECO:0000259" key="2">
    <source>
        <dbReference type="Pfam" id="PF22980"/>
    </source>
</evidence>
<feature type="region of interest" description="Disordered" evidence="1">
    <location>
        <begin position="104"/>
        <end position="207"/>
    </location>
</feature>
<name>A0A1Y2LMF5_EPING</name>
<dbReference type="STRING" id="105696.A0A1Y2LMF5"/>
<dbReference type="AlphaFoldDB" id="A0A1Y2LMF5"/>
<dbReference type="InParanoid" id="A0A1Y2LMF5"/>
<evidence type="ECO:0000256" key="1">
    <source>
        <dbReference type="SAM" id="MobiDB-lite"/>
    </source>
</evidence>
<feature type="domain" description="Myb-like DNA-binding" evidence="2">
    <location>
        <begin position="60"/>
        <end position="105"/>
    </location>
</feature>
<organism evidence="3 4">
    <name type="scientific">Epicoccum nigrum</name>
    <name type="common">Soil fungus</name>
    <name type="synonym">Epicoccum purpurascens</name>
    <dbReference type="NCBI Taxonomy" id="105696"/>
    <lineage>
        <taxon>Eukaryota</taxon>
        <taxon>Fungi</taxon>
        <taxon>Dikarya</taxon>
        <taxon>Ascomycota</taxon>
        <taxon>Pezizomycotina</taxon>
        <taxon>Dothideomycetes</taxon>
        <taxon>Pleosporomycetidae</taxon>
        <taxon>Pleosporales</taxon>
        <taxon>Pleosporineae</taxon>
        <taxon>Didymellaceae</taxon>
        <taxon>Epicoccum</taxon>
    </lineage>
</organism>
<proteinExistence type="predicted"/>
<feature type="domain" description="Myb-like DNA-binding" evidence="2">
    <location>
        <begin position="5"/>
        <end position="51"/>
    </location>
</feature>
<dbReference type="Proteomes" id="UP000193240">
    <property type="component" value="Unassembled WGS sequence"/>
</dbReference>
<feature type="compositionally biased region" description="Basic and acidic residues" evidence="1">
    <location>
        <begin position="193"/>
        <end position="207"/>
    </location>
</feature>
<keyword evidence="4" id="KW-1185">Reference proteome</keyword>
<dbReference type="EMBL" id="KZ107855">
    <property type="protein sequence ID" value="OSS45164.1"/>
    <property type="molecule type" value="Genomic_DNA"/>
</dbReference>
<gene>
    <name evidence="3" type="ORF">B5807_09143</name>
</gene>
<evidence type="ECO:0000313" key="3">
    <source>
        <dbReference type="EMBL" id="OSS45164.1"/>
    </source>
</evidence>
<reference evidence="3 4" key="1">
    <citation type="journal article" date="2017" name="Genome Announc.">
        <title>Genome sequence of the saprophytic ascomycete Epicoccum nigrum ICMP 19927 strain isolated from New Zealand.</title>
        <authorList>
            <person name="Fokin M."/>
            <person name="Fleetwood D."/>
            <person name="Weir B.S."/>
            <person name="Villas-Boas S.G."/>
        </authorList>
    </citation>
    <scope>NUCLEOTIDE SEQUENCE [LARGE SCALE GENOMIC DNA]</scope>
    <source>
        <strain evidence="3 4">ICMP 19927</strain>
    </source>
</reference>
<dbReference type="InterPro" id="IPR054505">
    <property type="entry name" value="Myb_DNA-bind_8"/>
</dbReference>